<evidence type="ECO:0000313" key="1">
    <source>
        <dbReference type="EMBL" id="MBA4654255.1"/>
    </source>
</evidence>
<reference evidence="1" key="2">
    <citation type="submission" date="2020-07" db="EMBL/GenBank/DDBJ databases">
        <authorList>
            <person name="Vera ALvarez R."/>
            <person name="Arias-Moreno D.M."/>
            <person name="Jimenez-Jacinto V."/>
            <person name="Jimenez-Bremont J.F."/>
            <person name="Swaminathan K."/>
            <person name="Moose S.P."/>
            <person name="Guerrero-Gonzalez M.L."/>
            <person name="Marino-Ramirez L."/>
            <person name="Landsman D."/>
            <person name="Rodriguez-Kessler M."/>
            <person name="Delgado-Sanchez P."/>
        </authorList>
    </citation>
    <scope>NUCLEOTIDE SEQUENCE</scope>
    <source>
        <tissue evidence="1">Cladode</tissue>
    </source>
</reference>
<protein>
    <submittedName>
        <fullName evidence="1">Uncharacterized protein</fullName>
    </submittedName>
</protein>
<accession>A0A7C9A0P0</accession>
<proteinExistence type="predicted"/>
<name>A0A7C9A0P0_OPUST</name>
<reference evidence="1" key="1">
    <citation type="journal article" date="2013" name="J. Plant Res.">
        <title>Effect of fungi and light on seed germination of three Opuntia species from semiarid lands of central Mexico.</title>
        <authorList>
            <person name="Delgado-Sanchez P."/>
            <person name="Jimenez-Bremont J.F."/>
            <person name="Guerrero-Gonzalez Mde L."/>
            <person name="Flores J."/>
        </authorList>
    </citation>
    <scope>NUCLEOTIDE SEQUENCE</scope>
    <source>
        <tissue evidence="1">Cladode</tissue>
    </source>
</reference>
<sequence>MRNESHYGNGHTAEVLQNPKSQPIHTGLIIHTKLSLNHFTIMRHYTCGGKKHTRLPWLSGYMSWRMLDTDTRWTLLTYFIYTNNYNCTSCHLISVQLCFSHPKTMLPRVDNNVMKIVLIFCHQYMLNNTLNPNFLKSCVKISVWCCAMYASLVYDLVSMLVKCRNTDKYETP</sequence>
<dbReference type="AlphaFoldDB" id="A0A7C9A0P0"/>
<organism evidence="1">
    <name type="scientific">Opuntia streptacantha</name>
    <name type="common">Prickly pear cactus</name>
    <name type="synonym">Opuntia cardona</name>
    <dbReference type="NCBI Taxonomy" id="393608"/>
    <lineage>
        <taxon>Eukaryota</taxon>
        <taxon>Viridiplantae</taxon>
        <taxon>Streptophyta</taxon>
        <taxon>Embryophyta</taxon>
        <taxon>Tracheophyta</taxon>
        <taxon>Spermatophyta</taxon>
        <taxon>Magnoliopsida</taxon>
        <taxon>eudicotyledons</taxon>
        <taxon>Gunneridae</taxon>
        <taxon>Pentapetalae</taxon>
        <taxon>Caryophyllales</taxon>
        <taxon>Cactineae</taxon>
        <taxon>Cactaceae</taxon>
        <taxon>Opuntioideae</taxon>
        <taxon>Opuntia</taxon>
    </lineage>
</organism>
<dbReference type="EMBL" id="GISG01182732">
    <property type="protein sequence ID" value="MBA4654255.1"/>
    <property type="molecule type" value="Transcribed_RNA"/>
</dbReference>